<dbReference type="FunFam" id="3.30.420.10:FF:000028">
    <property type="entry name" value="PAN2-PAN3 deadenylation complex catalytic subunit PAN2"/>
    <property type="match status" value="1"/>
</dbReference>
<feature type="binding site" evidence="10">
    <location>
        <position position="1153"/>
    </location>
    <ligand>
        <name>a divalent metal cation</name>
        <dbReference type="ChEBI" id="CHEBI:60240"/>
        <note>catalytic</note>
    </ligand>
</feature>
<dbReference type="Pfam" id="PF13423">
    <property type="entry name" value="UCH_1"/>
    <property type="match status" value="1"/>
</dbReference>
<feature type="binding site" evidence="10">
    <location>
        <position position="1100"/>
    </location>
    <ligand>
        <name>a divalent metal cation</name>
        <dbReference type="ChEBI" id="CHEBI:60240"/>
        <note>catalytic</note>
    </ligand>
</feature>
<accession>A0AA91Q2D7</accession>
<evidence type="ECO:0000256" key="9">
    <source>
        <dbReference type="ARBA" id="ARBA00022839"/>
    </source>
</evidence>
<dbReference type="InterPro" id="IPR038765">
    <property type="entry name" value="Papain-like_cys_pep_sf"/>
</dbReference>
<proteinExistence type="inferred from homology"/>
<sequence>MDGWEEVARIPATARTGAHANADPPQITSLVFDHTQNLVWCGDSAGFSSSFTPAAPEPDAYALGVHVPLYRYTKFRSSVANAPIIQHMNHQKGVLALSTSCVSFHTRRGLAQAWITPDALDAPAQNVFRNLTCMTLAYSTSSDLIVGGNSSLFKMDLQKPSRLQPFDHRGDLSFINYSSKMLTLGHSSGSLEIFDPLANASVKTFAGHNGLLSDLDVKGNYVATCGYSVRNRRFGSSPEYTVDPLVNLYDLRMMRALPPVSFPAGASFVKFHPKLPNIAVVASTTGQIQFVDIYDSSSLYLYQADLSDSVSTSLSSAPNSYLSNLDISENGEFLCFSDGFRNMHLWSLSASSSRDFVNFPAPLDQPDIVDNAVSSNPISLDESVPLNTVGMPYYKEFLTSNYPSDMVFDKELSKMPEKIDSHLSELSESEPGKILPYDKSKYGPRNVLKPHQSLEVNVRNTGRRNQTQASLIPKFISERSSTPVSLPYREDSPFLSQTPTFGDEVENDYSNGNAQANDAANIASTVFQYKSPVENKVPSCYTRLEIHYSKFGVDDFDFEYYNHSGGFFAGLENHIDNSYVNPLLQIYRFIPIFYNTVTKSLLNEWLPNSLETFIQQSNPQGSSVLNELAYLFDMMHKAGPRNVSISNFSSILSENQIAKAHKLINKDDGKSLNSRELQMLIITFNKFLVESVVNDYASQFAINVQDMTAMHYELTFSTTSGEFLDKHIGNQATLDLVTPPNNILNKINQNNPDRYTPPQLLSRKNHNLLTYLEYSLNQTKVLPATSQTPYPVEVKQTLIKLGSVLSINLPFTEQEFSVIKNYKKWLVPEFYTTTGSSGKVCFKPVITQFNQRAEKYELLGYVCEVNRGSASSPGQHNLVSFVKVQMPSSGKDQWILFNDFLVMPIPEEEVFNLSYNWKKPVVLVYHNVEDPRNQRFTYFEESIFRKLSGLNDSILYRDHFACGIREGYKREYELLTRQEAPECGSLVAIDAEFVSLRPELVEVSFTGVRNLIRPTMLSLARISALRGNEGPKHGVPFIDDYIVHTKPIHDYLTTFSGIEDGDLDPDRSTKTLVTLQTAYRRLWLLLNMGCVFVGHGLKSDFRCINLQVPKAQIRDTIEFYFLPDFRRRLSLKFLAYIVLRESVQTRNHDSIEDAYTALQLYKKYLEWQSSGDFERALRHIYSEGQQLRFRVPET</sequence>
<dbReference type="AlphaFoldDB" id="A0AA91Q2D7"/>
<dbReference type="InterPro" id="IPR015943">
    <property type="entry name" value="WD40/YVTN_repeat-like_dom_sf"/>
</dbReference>
<protein>
    <recommendedName>
        <fullName evidence="10">PAN2-PAN3 deadenylation complex catalytic subunit PAN2</fullName>
        <ecNumber evidence="10">3.1.13.4</ecNumber>
    </recommendedName>
    <alternativeName>
        <fullName evidence="10">PAB1P-dependent poly(A)-specific ribonuclease</fullName>
    </alternativeName>
    <alternativeName>
        <fullName evidence="10">Poly(A)-nuclease deadenylation complex subunit 2</fullName>
        <shortName evidence="10">PAN deadenylation complex subunit 2</shortName>
    </alternativeName>
</protein>
<dbReference type="Gene3D" id="3.30.420.10">
    <property type="entry name" value="Ribonuclease H-like superfamily/Ribonuclease H"/>
    <property type="match status" value="1"/>
</dbReference>
<dbReference type="InterPro" id="IPR030843">
    <property type="entry name" value="PAN2"/>
</dbReference>
<dbReference type="GO" id="GO:0031251">
    <property type="term" value="C:PAN complex"/>
    <property type="evidence" value="ECO:0007669"/>
    <property type="project" value="UniProtKB-UniRule"/>
</dbReference>
<reference evidence="12 13" key="1">
    <citation type="submission" date="2017-04" db="EMBL/GenBank/DDBJ databases">
        <title>Draft genome of the yeast Clavispora lusitaniae type strain CBS 6936.</title>
        <authorList>
            <person name="Durrens P."/>
            <person name="Klopp C."/>
            <person name="Biteau N."/>
            <person name="Fitton-Ouhabi V."/>
            <person name="Dementhon K."/>
            <person name="Accoceberry I."/>
            <person name="Sherman D.J."/>
            <person name="Noel T."/>
        </authorList>
    </citation>
    <scope>NUCLEOTIDE SEQUENCE [LARGE SCALE GENOMIC DNA]</scope>
    <source>
        <strain evidence="12 13">CBS 6936</strain>
    </source>
</reference>
<feature type="binding site" evidence="10">
    <location>
        <position position="992"/>
    </location>
    <ligand>
        <name>a divalent metal cation</name>
        <dbReference type="ChEBI" id="CHEBI:60240"/>
        <note>catalytic</note>
    </ligand>
</feature>
<dbReference type="GO" id="GO:0000289">
    <property type="term" value="P:nuclear-transcribed mRNA poly(A) tail shortening"/>
    <property type="evidence" value="ECO:0007669"/>
    <property type="project" value="UniProtKB-UniRule"/>
</dbReference>
<dbReference type="InterPro" id="IPR048841">
    <property type="entry name" value="PAN2_N"/>
</dbReference>
<comment type="subcellular location">
    <subcellularLocation>
        <location evidence="2 10">Cytoplasm</location>
    </subcellularLocation>
</comment>
<dbReference type="Proteomes" id="UP000195602">
    <property type="component" value="Unassembled WGS sequence"/>
</dbReference>
<dbReference type="InterPro" id="IPR036397">
    <property type="entry name" value="RNaseH_sf"/>
</dbReference>
<dbReference type="SUPFAM" id="SSF50978">
    <property type="entry name" value="WD40 repeat-like"/>
    <property type="match status" value="1"/>
</dbReference>
<dbReference type="InterPro" id="IPR013520">
    <property type="entry name" value="Ribonucl_H"/>
</dbReference>
<comment type="subunit">
    <text evidence="10">Forms a heterotrimer with an asymmetric homodimer of the regulatory subunit PAN3 to form the poly(A)-nuclease (PAN) deadenylation complex.</text>
</comment>
<feature type="binding site" evidence="10">
    <location>
        <position position="990"/>
    </location>
    <ligand>
        <name>a divalent metal cation</name>
        <dbReference type="ChEBI" id="CHEBI:60240"/>
        <note>catalytic</note>
    </ligand>
</feature>
<comment type="caution">
    <text evidence="12">The sequence shown here is derived from an EMBL/GenBank/DDBJ whole genome shotgun (WGS) entry which is preliminary data.</text>
</comment>
<comment type="activity regulation">
    <text evidence="10">Positively regulated by the regulatory subunit PAN3.</text>
</comment>
<dbReference type="EMBL" id="LYUB02000004">
    <property type="protein sequence ID" value="OVF09735.1"/>
    <property type="molecule type" value="Genomic_DNA"/>
</dbReference>
<name>A0AA91Q2D7_CLALS</name>
<evidence type="ECO:0000256" key="7">
    <source>
        <dbReference type="ARBA" id="ARBA00022723"/>
    </source>
</evidence>
<dbReference type="SUPFAM" id="SSF54001">
    <property type="entry name" value="Cysteine proteinases"/>
    <property type="match status" value="1"/>
</dbReference>
<comment type="similarity">
    <text evidence="10">Belongs to the peptidase C19 family. PAN2 subfamily.</text>
</comment>
<dbReference type="InterPro" id="IPR050785">
    <property type="entry name" value="PAN2-PAN3_catalytic_subunit"/>
</dbReference>
<dbReference type="GO" id="GO:0000932">
    <property type="term" value="C:P-body"/>
    <property type="evidence" value="ECO:0007669"/>
    <property type="project" value="TreeGrafter"/>
</dbReference>
<evidence type="ECO:0000313" key="12">
    <source>
        <dbReference type="EMBL" id="OVF09735.1"/>
    </source>
</evidence>
<dbReference type="HAMAP" id="MF_03182">
    <property type="entry name" value="PAN2"/>
    <property type="match status" value="1"/>
</dbReference>
<dbReference type="SUPFAM" id="SSF53098">
    <property type="entry name" value="Ribonuclease H-like"/>
    <property type="match status" value="1"/>
</dbReference>
<keyword evidence="5 10" id="KW-0507">mRNA processing</keyword>
<dbReference type="InterPro" id="IPR028881">
    <property type="entry name" value="PAN2_UCH_dom"/>
</dbReference>
<dbReference type="PANTHER" id="PTHR15728:SF0">
    <property type="entry name" value="PAN2-PAN3 DEADENYLATION COMPLEX CATALYTIC SUBUNIT PAN2"/>
    <property type="match status" value="1"/>
</dbReference>
<evidence type="ECO:0000256" key="4">
    <source>
        <dbReference type="ARBA" id="ARBA00022574"/>
    </source>
</evidence>
<comment type="catalytic activity">
    <reaction evidence="1 10">
        <text>Exonucleolytic cleavage of poly(A) to 5'-AMP.</text>
        <dbReference type="EC" id="3.1.13.4"/>
    </reaction>
</comment>
<dbReference type="Gene3D" id="3.90.70.10">
    <property type="entry name" value="Cysteine proteinases"/>
    <property type="match status" value="1"/>
</dbReference>
<keyword evidence="4" id="KW-0853">WD repeat</keyword>
<comment type="domain">
    <text evidence="10">Contains a pseudo-UCH domain. This ubiquitin C-terminal hydrolase (UCH)-like or ubiquitin specific protease (USP)-like domain is predicted to be catalytically inactive because it lacks the active site catalytic triad characteristic of thiol proteases, with residues at the equivalent structural positions that are incompatible with catalysis, and it cannot bind ubiquitin. It functions as a structural scaffold for intra- and intermolecular interactions in the complex.</text>
</comment>
<keyword evidence="3 10" id="KW-0963">Cytoplasm</keyword>
<dbReference type="SMART" id="SM00479">
    <property type="entry name" value="EXOIII"/>
    <property type="match status" value="1"/>
</dbReference>
<evidence type="ECO:0000259" key="11">
    <source>
        <dbReference type="SMART" id="SM00479"/>
    </source>
</evidence>
<dbReference type="GO" id="GO:0006397">
    <property type="term" value="P:mRNA processing"/>
    <property type="evidence" value="ECO:0007669"/>
    <property type="project" value="UniProtKB-KW"/>
</dbReference>
<comment type="cofactor">
    <cofactor evidence="10">
        <name>a divalent metal cation</name>
        <dbReference type="ChEBI" id="CHEBI:60240"/>
    </cofactor>
    <text evidence="10">Binds 2 metal cations per subunit in the catalytic exonuclease domain.</text>
</comment>
<dbReference type="PANTHER" id="PTHR15728">
    <property type="entry name" value="DEADENYLATION COMPLEX CATALYTIC SUBUNIT PAN2"/>
    <property type="match status" value="1"/>
</dbReference>
<dbReference type="EC" id="3.1.13.4" evidence="10"/>
<gene>
    <name evidence="10" type="primary">PAN2</name>
    <name evidence="12" type="ORF">A9F13_04g02310</name>
</gene>
<feature type="domain" description="Exonuclease" evidence="11">
    <location>
        <begin position="985"/>
        <end position="1170"/>
    </location>
</feature>
<evidence type="ECO:0000256" key="8">
    <source>
        <dbReference type="ARBA" id="ARBA00022801"/>
    </source>
</evidence>
<comment type="caution">
    <text evidence="10">Lacks conserved residue(s) required for the propagation of feature annotation.</text>
</comment>
<dbReference type="GO" id="GO:0004535">
    <property type="term" value="F:poly(A)-specific ribonuclease activity"/>
    <property type="evidence" value="ECO:0007669"/>
    <property type="project" value="UniProtKB-UniRule"/>
</dbReference>
<keyword evidence="8 10" id="KW-0378">Hydrolase</keyword>
<dbReference type="Pfam" id="PF00929">
    <property type="entry name" value="RNase_T"/>
    <property type="match status" value="1"/>
</dbReference>
<dbReference type="InterPro" id="IPR012337">
    <property type="entry name" value="RNaseH-like_sf"/>
</dbReference>
<evidence type="ECO:0000313" key="13">
    <source>
        <dbReference type="Proteomes" id="UP000195602"/>
    </source>
</evidence>
<keyword evidence="7 10" id="KW-0479">Metal-binding</keyword>
<dbReference type="InterPro" id="IPR036322">
    <property type="entry name" value="WD40_repeat_dom_sf"/>
</dbReference>
<evidence type="ECO:0000256" key="10">
    <source>
        <dbReference type="HAMAP-Rule" id="MF_03182"/>
    </source>
</evidence>
<comment type="function">
    <text evidence="10">Catalytic subunit of the poly(A)-nuclease (PAN) deadenylation complex, one of two cytoplasmic mRNA deadenylases involved in mRNA turnover. PAN specifically shortens poly(A) tails of RNA and the activity is stimulated by poly(A)-binding protein PAB1. PAN deadenylation is followed by rapid degradation of the shortened mRNA tails by the CCR4-NOT complex. Deadenylated mRNAs are then degraded by two alternative mechanisms, namely exosome-mediated 3'-5' exonucleolytic degradation, or deadenlyation-dependent mRNA decaping and subsequent 5'-3' exonucleolytic degradation by XRN1. May also be involved in post-transcriptional maturation of mRNA poly(A) tails.</text>
</comment>
<dbReference type="GO" id="GO:0046872">
    <property type="term" value="F:metal ion binding"/>
    <property type="evidence" value="ECO:0007669"/>
    <property type="project" value="UniProtKB-KW"/>
</dbReference>
<organism evidence="12 13">
    <name type="scientific">Clavispora lusitaniae</name>
    <name type="common">Candida lusitaniae</name>
    <dbReference type="NCBI Taxonomy" id="36911"/>
    <lineage>
        <taxon>Eukaryota</taxon>
        <taxon>Fungi</taxon>
        <taxon>Dikarya</taxon>
        <taxon>Ascomycota</taxon>
        <taxon>Saccharomycotina</taxon>
        <taxon>Pichiomycetes</taxon>
        <taxon>Metschnikowiaceae</taxon>
        <taxon>Clavispora</taxon>
    </lineage>
</organism>
<dbReference type="Pfam" id="PF20770">
    <property type="entry name" value="PAN2_N"/>
    <property type="match status" value="1"/>
</dbReference>
<evidence type="ECO:0000256" key="2">
    <source>
        <dbReference type="ARBA" id="ARBA00004496"/>
    </source>
</evidence>
<dbReference type="CDD" id="cd06143">
    <property type="entry name" value="PAN2_exo"/>
    <property type="match status" value="1"/>
</dbReference>
<comment type="domain">
    <text evidence="10">The linker, or PAN3 interaction domain (PID), between the WD40 repeats and the pseudo-UCH domain mediates interaction with PAN3.</text>
</comment>
<evidence type="ECO:0000256" key="6">
    <source>
        <dbReference type="ARBA" id="ARBA00022722"/>
    </source>
</evidence>
<evidence type="ECO:0000256" key="1">
    <source>
        <dbReference type="ARBA" id="ARBA00001663"/>
    </source>
</evidence>
<dbReference type="KEGG" id="clus:A9F13_04g02310"/>
<evidence type="ECO:0000256" key="3">
    <source>
        <dbReference type="ARBA" id="ARBA00022490"/>
    </source>
</evidence>
<dbReference type="GO" id="GO:0003676">
    <property type="term" value="F:nucleic acid binding"/>
    <property type="evidence" value="ECO:0007669"/>
    <property type="project" value="InterPro"/>
</dbReference>
<keyword evidence="6 10" id="KW-0540">Nuclease</keyword>
<dbReference type="Gene3D" id="2.130.10.10">
    <property type="entry name" value="YVTN repeat-like/Quinoprotein amine dehydrogenase"/>
    <property type="match status" value="1"/>
</dbReference>
<evidence type="ECO:0000256" key="5">
    <source>
        <dbReference type="ARBA" id="ARBA00022664"/>
    </source>
</evidence>
<keyword evidence="9 10" id="KW-0269">Exonuclease</keyword>